<keyword evidence="3" id="KW-1029">Fimbrium biogenesis</keyword>
<keyword evidence="7" id="KW-0393">Immunoglobulin domain</keyword>
<dbReference type="SUPFAM" id="SSF49354">
    <property type="entry name" value="PapD-like"/>
    <property type="match status" value="1"/>
</dbReference>
<dbReference type="PROSITE" id="PS00635">
    <property type="entry name" value="PILI_CHAPERONE"/>
    <property type="match status" value="1"/>
</dbReference>
<dbReference type="InterPro" id="IPR036316">
    <property type="entry name" value="Pili_assmbl_chap_C_dom_sf"/>
</dbReference>
<gene>
    <name evidence="11" type="primary">papD_2</name>
    <name evidence="11" type="ORF">ERS137941_01743</name>
    <name evidence="12" type="ORF">ERS137959_02509</name>
    <name evidence="13" type="ORF">I6I39_08755</name>
</gene>
<keyword evidence="6 8" id="KW-0143">Chaperone</keyword>
<dbReference type="Pfam" id="PF00345">
    <property type="entry name" value="PapD_N"/>
    <property type="match status" value="1"/>
</dbReference>
<evidence type="ECO:0000313" key="12">
    <source>
        <dbReference type="EMBL" id="CND90330.1"/>
    </source>
</evidence>
<dbReference type="EMBL" id="CP068146">
    <property type="protein sequence ID" value="QQU48752.1"/>
    <property type="molecule type" value="Genomic_DNA"/>
</dbReference>
<evidence type="ECO:0000256" key="4">
    <source>
        <dbReference type="ARBA" id="ARBA00022729"/>
    </source>
</evidence>
<dbReference type="GO" id="GO:0030288">
    <property type="term" value="C:outer membrane-bounded periplasmic space"/>
    <property type="evidence" value="ECO:0007669"/>
    <property type="project" value="InterPro"/>
</dbReference>
<dbReference type="InterPro" id="IPR016147">
    <property type="entry name" value="Pili_assmbl_chaperone_N"/>
</dbReference>
<dbReference type="SUPFAM" id="SSF49584">
    <property type="entry name" value="Periplasmic chaperone C-domain"/>
    <property type="match status" value="1"/>
</dbReference>
<dbReference type="InterPro" id="IPR016148">
    <property type="entry name" value="Pili_assmbl_chaperone_C"/>
</dbReference>
<comment type="similarity">
    <text evidence="2 8">Belongs to the periplasmic pilus chaperone family.</text>
</comment>
<dbReference type="GO" id="GO:0071555">
    <property type="term" value="P:cell wall organization"/>
    <property type="evidence" value="ECO:0007669"/>
    <property type="project" value="InterPro"/>
</dbReference>
<keyword evidence="5" id="KW-0574">Periplasm</keyword>
<evidence type="ECO:0000256" key="8">
    <source>
        <dbReference type="RuleBase" id="RU003918"/>
    </source>
</evidence>
<sequence length="255" mass="28601">MANLNNVILIRVNRQRNNTLVGTALLFVTMMSEASISLDRTRIIFNSADTSASVILQNKSEVLPYLAQSWLENAAGQKVDSPLSALPAITRIDVGQKSLVRIISLPDIEQLAADRETLFYFNVREIPPKSEITAVVQIAIQNKIKLFYRPAAIKADYKNVWQEKLQIRQQGEELRIHNPTPYYVTLGHLNRDNRGNFPGFDSVMIAPFGTESVKTPGYNGNGYSLGYMDDFGQMIIRSVNCSIGHCRIQAVEKKI</sequence>
<keyword evidence="4" id="KW-0732">Signal</keyword>
<organism evidence="11 15">
    <name type="scientific">Yersinia enterocolitica</name>
    <dbReference type="NCBI Taxonomy" id="630"/>
    <lineage>
        <taxon>Bacteria</taxon>
        <taxon>Pseudomonadati</taxon>
        <taxon>Pseudomonadota</taxon>
        <taxon>Gammaproteobacteria</taxon>
        <taxon>Enterobacterales</taxon>
        <taxon>Yersiniaceae</taxon>
        <taxon>Yersinia</taxon>
    </lineage>
</organism>
<evidence type="ECO:0000256" key="2">
    <source>
        <dbReference type="ARBA" id="ARBA00007399"/>
    </source>
</evidence>
<dbReference type="InterPro" id="IPR013783">
    <property type="entry name" value="Ig-like_fold"/>
</dbReference>
<evidence type="ECO:0000259" key="9">
    <source>
        <dbReference type="Pfam" id="PF00345"/>
    </source>
</evidence>
<evidence type="ECO:0000256" key="5">
    <source>
        <dbReference type="ARBA" id="ARBA00022764"/>
    </source>
</evidence>
<evidence type="ECO:0000256" key="7">
    <source>
        <dbReference type="ARBA" id="ARBA00023319"/>
    </source>
</evidence>
<dbReference type="GeneID" id="31411020"/>
<dbReference type="InterPro" id="IPR001829">
    <property type="entry name" value="Pili_assmbl_chaperone_bac"/>
</dbReference>
<dbReference type="FunFam" id="2.60.40.10:FF:000458">
    <property type="entry name" value="Molecular chaperone FimC"/>
    <property type="match status" value="1"/>
</dbReference>
<evidence type="ECO:0000259" key="10">
    <source>
        <dbReference type="Pfam" id="PF02753"/>
    </source>
</evidence>
<dbReference type="RefSeq" id="WP_005161917.1">
    <property type="nucleotide sequence ID" value="NZ_CGBC01000021.1"/>
</dbReference>
<dbReference type="EMBL" id="CGBR01000009">
    <property type="protein sequence ID" value="CFQ60939.1"/>
    <property type="molecule type" value="Genomic_DNA"/>
</dbReference>
<evidence type="ECO:0000256" key="3">
    <source>
        <dbReference type="ARBA" id="ARBA00022558"/>
    </source>
</evidence>
<dbReference type="Proteomes" id="UP000595309">
    <property type="component" value="Chromosome"/>
</dbReference>
<dbReference type="PANTHER" id="PTHR30251:SF5">
    <property type="entry name" value="FIMBRIAL CHAPARONE PROTEIN"/>
    <property type="match status" value="1"/>
</dbReference>
<comment type="subcellular location">
    <subcellularLocation>
        <location evidence="1 8">Periplasm</location>
    </subcellularLocation>
</comment>
<dbReference type="PATRIC" id="fig|630.129.peg.51"/>
<dbReference type="Proteomes" id="UP000041601">
    <property type="component" value="Unassembled WGS sequence"/>
</dbReference>
<dbReference type="Pfam" id="PF02753">
    <property type="entry name" value="PapD_C"/>
    <property type="match status" value="1"/>
</dbReference>
<reference evidence="13 16" key="3">
    <citation type="submission" date="2021-01" db="EMBL/GenBank/DDBJ databases">
        <title>FDA dAtabase for Regulatory Grade micrObial Sequences (FDA-ARGOS): Supporting development and validation of Infectious Disease Dx tests.</title>
        <authorList>
            <person name="Blissenbach B."/>
            <person name="Krut O."/>
            <person name="Tallon L."/>
            <person name="Sadzewicz L."/>
            <person name="Zhao X."/>
            <person name="Boylan J."/>
            <person name="Ott S."/>
            <person name="Bowen H."/>
            <person name="Vavikolanu K."/>
            <person name="Mehta A."/>
            <person name="Aluvathingal J."/>
            <person name="Nadendla S."/>
            <person name="Yan Y."/>
            <person name="Sichtig H."/>
        </authorList>
    </citation>
    <scope>NUCLEOTIDE SEQUENCE [LARGE SCALE GENOMIC DNA]</scope>
    <source>
        <strain evidence="13 16">FDAARGOS_1082</strain>
    </source>
</reference>
<evidence type="ECO:0000313" key="14">
    <source>
        <dbReference type="Proteomes" id="UP000041601"/>
    </source>
</evidence>
<proteinExistence type="inferred from homology"/>
<protein>
    <submittedName>
        <fullName evidence="11 12">Fimbrial chaperone</fullName>
    </submittedName>
    <submittedName>
        <fullName evidence="13">Molecular chaperone</fullName>
    </submittedName>
</protein>
<evidence type="ECO:0000313" key="16">
    <source>
        <dbReference type="Proteomes" id="UP000595309"/>
    </source>
</evidence>
<dbReference type="KEGG" id="yet:CH48_1586"/>
<dbReference type="Gene3D" id="2.60.40.10">
    <property type="entry name" value="Immunoglobulins"/>
    <property type="match status" value="2"/>
</dbReference>
<dbReference type="EMBL" id="CPXJ01000029">
    <property type="protein sequence ID" value="CND90330.1"/>
    <property type="molecule type" value="Genomic_DNA"/>
</dbReference>
<dbReference type="InterPro" id="IPR008962">
    <property type="entry name" value="PapD-like_sf"/>
</dbReference>
<dbReference type="OMA" id="AQVWLEN"/>
<evidence type="ECO:0000313" key="13">
    <source>
        <dbReference type="EMBL" id="QQU48752.1"/>
    </source>
</evidence>
<feature type="domain" description="Pili assembly chaperone N-terminal" evidence="9">
    <location>
        <begin position="36"/>
        <end position="153"/>
    </location>
</feature>
<feature type="domain" description="Pili assembly chaperone C-terminal" evidence="10">
    <location>
        <begin position="176"/>
        <end position="233"/>
    </location>
</feature>
<evidence type="ECO:0000256" key="6">
    <source>
        <dbReference type="ARBA" id="ARBA00023186"/>
    </source>
</evidence>
<evidence type="ECO:0000313" key="15">
    <source>
        <dbReference type="Proteomes" id="UP000048841"/>
    </source>
</evidence>
<dbReference type="PANTHER" id="PTHR30251">
    <property type="entry name" value="PILUS ASSEMBLY CHAPERONE"/>
    <property type="match status" value="1"/>
</dbReference>
<dbReference type="InterPro" id="IPR018046">
    <property type="entry name" value="Pili_assmbl_chaperone_CS"/>
</dbReference>
<accession>A0A0E1NFP4</accession>
<reference evidence="12 14" key="2">
    <citation type="submission" date="2015-03" db="EMBL/GenBank/DDBJ databases">
        <authorList>
            <consortium name="Pathogen Informatics"/>
            <person name="Murphy D."/>
        </authorList>
    </citation>
    <scope>NUCLEOTIDE SEQUENCE [LARGE SCALE GENOMIC DNA]</scope>
    <source>
        <strain evidence="12 14">IP05342</strain>
    </source>
</reference>
<dbReference type="AlphaFoldDB" id="A0A0E1NFP4"/>
<evidence type="ECO:0000313" key="11">
    <source>
        <dbReference type="EMBL" id="CFQ60939.1"/>
    </source>
</evidence>
<reference evidence="11 15" key="1">
    <citation type="submission" date="2015-03" db="EMBL/GenBank/DDBJ databases">
        <authorList>
            <person name="Murphy D."/>
        </authorList>
    </citation>
    <scope>NUCLEOTIDE SEQUENCE [LARGE SCALE GENOMIC DNA]</scope>
    <source>
        <strain evidence="11 15">IP26249</strain>
    </source>
</reference>
<dbReference type="PRINTS" id="PR00969">
    <property type="entry name" value="CHAPERONPILI"/>
</dbReference>
<evidence type="ECO:0000256" key="1">
    <source>
        <dbReference type="ARBA" id="ARBA00004418"/>
    </source>
</evidence>
<dbReference type="InterPro" id="IPR050643">
    <property type="entry name" value="Periplasmic_pilus_chap"/>
</dbReference>
<dbReference type="Proteomes" id="UP000048841">
    <property type="component" value="Unassembled WGS sequence"/>
</dbReference>
<name>A0A0E1NFP4_YEREN</name>
<keyword evidence="14" id="KW-1185">Reference proteome</keyword>